<dbReference type="AlphaFoldDB" id="A0A0K2UNQ9"/>
<sequence>MLTIVGPLSQHSETGDTFYVGGTIPQTRTRKFRFCPTMSTIYGPFVDHPSRMERLWYPKLSHRV</sequence>
<accession>A0A0K2UNQ9</accession>
<evidence type="ECO:0000313" key="1">
    <source>
        <dbReference type="EMBL" id="CDW39346.1"/>
    </source>
</evidence>
<organism evidence="1">
    <name type="scientific">Lepeophtheirus salmonis</name>
    <name type="common">Salmon louse</name>
    <name type="synonym">Caligus salmonis</name>
    <dbReference type="NCBI Taxonomy" id="72036"/>
    <lineage>
        <taxon>Eukaryota</taxon>
        <taxon>Metazoa</taxon>
        <taxon>Ecdysozoa</taxon>
        <taxon>Arthropoda</taxon>
        <taxon>Crustacea</taxon>
        <taxon>Multicrustacea</taxon>
        <taxon>Hexanauplia</taxon>
        <taxon>Copepoda</taxon>
        <taxon>Siphonostomatoida</taxon>
        <taxon>Caligidae</taxon>
        <taxon>Lepeophtheirus</taxon>
    </lineage>
</organism>
<name>A0A0K2UNQ9_LEPSM</name>
<dbReference type="EMBL" id="HACA01021985">
    <property type="protein sequence ID" value="CDW39346.1"/>
    <property type="molecule type" value="Transcribed_RNA"/>
</dbReference>
<reference evidence="1" key="1">
    <citation type="submission" date="2014-05" db="EMBL/GenBank/DDBJ databases">
        <authorList>
            <person name="Chronopoulou M."/>
        </authorList>
    </citation>
    <scope>NUCLEOTIDE SEQUENCE</scope>
    <source>
        <tissue evidence="1">Whole organism</tissue>
    </source>
</reference>
<protein>
    <submittedName>
        <fullName evidence="1">Uncharacterized protein</fullName>
    </submittedName>
</protein>
<proteinExistence type="predicted"/>